<sequence>MHEHGVGNKDEICVISKVGLEGAPCGVMNDAVAGKVLVWPRDPNTSAVTGCCEFVTGGKRTDTYFTRPDWLQESQAKYTGQHVVHGVEADVWFVQASYDNHYAVRTDQPGQVPLSFWEHKGGSPPYKEWCFENIVVREQKIEPPAQCVNVPLCPGQPN</sequence>
<protein>
    <submittedName>
        <fullName evidence="1">Uncharacterized protein</fullName>
    </submittedName>
</protein>
<dbReference type="Proteomes" id="UP000660262">
    <property type="component" value="Unassembled WGS sequence"/>
</dbReference>
<accession>A0A830HDQ7</accession>
<comment type="caution">
    <text evidence="1">The sequence shown here is derived from an EMBL/GenBank/DDBJ whole genome shotgun (WGS) entry which is preliminary data.</text>
</comment>
<keyword evidence="2" id="KW-1185">Reference proteome</keyword>
<dbReference type="AlphaFoldDB" id="A0A830HDQ7"/>
<gene>
    <name evidence="1" type="ORF">PPROV_000195200</name>
</gene>
<reference evidence="1" key="1">
    <citation type="submission" date="2020-10" db="EMBL/GenBank/DDBJ databases">
        <title>Unveiling of a novel bifunctional photoreceptor, Dualchrome1, isolated from a cosmopolitan green alga.</title>
        <authorList>
            <person name="Suzuki S."/>
            <person name="Kawachi M."/>
        </authorList>
    </citation>
    <scope>NUCLEOTIDE SEQUENCE</scope>
    <source>
        <strain evidence="1">NIES 2893</strain>
    </source>
</reference>
<name>A0A830HDQ7_9CHLO</name>
<proteinExistence type="predicted"/>
<organism evidence="1 2">
    <name type="scientific">Pycnococcus provasolii</name>
    <dbReference type="NCBI Taxonomy" id="41880"/>
    <lineage>
        <taxon>Eukaryota</taxon>
        <taxon>Viridiplantae</taxon>
        <taxon>Chlorophyta</taxon>
        <taxon>Pseudoscourfieldiophyceae</taxon>
        <taxon>Pseudoscourfieldiales</taxon>
        <taxon>Pycnococcaceae</taxon>
        <taxon>Pycnococcus</taxon>
    </lineage>
</organism>
<evidence type="ECO:0000313" key="2">
    <source>
        <dbReference type="Proteomes" id="UP000660262"/>
    </source>
</evidence>
<evidence type="ECO:0000313" key="1">
    <source>
        <dbReference type="EMBL" id="GHP03197.1"/>
    </source>
</evidence>
<dbReference type="EMBL" id="BNJQ01000005">
    <property type="protein sequence ID" value="GHP03197.1"/>
    <property type="molecule type" value="Genomic_DNA"/>
</dbReference>